<dbReference type="EMBL" id="JAMDMM010000027">
    <property type="protein sequence ID" value="MCY9608522.1"/>
    <property type="molecule type" value="Genomic_DNA"/>
</dbReference>
<sequence length="254" mass="28820">MHEGIEAIRQALKETAEHIRPPASLQRKVMKELELLNNNGDLLGKVTVDTLGEEDPIDQIIQQLTPGTGKAIYVADGNPDRIISNQTNYAQEPWHEGIDAIRERLQPYRFSTPDDARLERIYVMYGFDSLTEQEKQAMYDEADRTGKPVIVRDLKKSQRLVGAKLEYSKEGHSFELHILTTTKNRIHVPDIDSHHVERVSVGGGEGVYLADAAHQQLLWVVEGAEGSRIQYDLRTFHAAREWVWSIAGRLTSEQ</sequence>
<protein>
    <recommendedName>
        <fullName evidence="3">DUF4367 domain-containing protein</fullName>
    </recommendedName>
</protein>
<dbReference type="GeneID" id="77000215"/>
<keyword evidence="2" id="KW-1185">Reference proteome</keyword>
<gene>
    <name evidence="1" type="ORF">M5W83_15345</name>
</gene>
<comment type="caution">
    <text evidence="1">The sequence shown here is derived from an EMBL/GenBank/DDBJ whole genome shotgun (WGS) entry which is preliminary data.</text>
</comment>
<proteinExistence type="predicted"/>
<dbReference type="RefSeq" id="WP_244194007.1">
    <property type="nucleotide sequence ID" value="NZ_CABMNB010000005.1"/>
</dbReference>
<name>A0ABT4FWJ5_PANTH</name>
<dbReference type="Proteomes" id="UP001209276">
    <property type="component" value="Unassembled WGS sequence"/>
</dbReference>
<accession>A0ABT4FWJ5</accession>
<organism evidence="1 2">
    <name type="scientific">Paenibacillus thiaminolyticus</name>
    <name type="common">Bacillus thiaminolyticus</name>
    <dbReference type="NCBI Taxonomy" id="49283"/>
    <lineage>
        <taxon>Bacteria</taxon>
        <taxon>Bacillati</taxon>
        <taxon>Bacillota</taxon>
        <taxon>Bacilli</taxon>
        <taxon>Bacillales</taxon>
        <taxon>Paenibacillaceae</taxon>
        <taxon>Paenibacillus</taxon>
    </lineage>
</organism>
<reference evidence="1 2" key="1">
    <citation type="submission" date="2022-05" db="EMBL/GenBank/DDBJ databases">
        <title>Genome Sequencing of Bee-Associated Microbes.</title>
        <authorList>
            <person name="Dunlap C."/>
        </authorList>
    </citation>
    <scope>NUCLEOTIDE SEQUENCE [LARGE SCALE GENOMIC DNA]</scope>
    <source>
        <strain evidence="1 2">NRRL B-14613</strain>
    </source>
</reference>
<evidence type="ECO:0000313" key="2">
    <source>
        <dbReference type="Proteomes" id="UP001209276"/>
    </source>
</evidence>
<evidence type="ECO:0000313" key="1">
    <source>
        <dbReference type="EMBL" id="MCY9608522.1"/>
    </source>
</evidence>
<evidence type="ECO:0008006" key="3">
    <source>
        <dbReference type="Google" id="ProtNLM"/>
    </source>
</evidence>